<dbReference type="EMBL" id="KN880560">
    <property type="protein sequence ID" value="KIY66267.1"/>
    <property type="molecule type" value="Genomic_DNA"/>
</dbReference>
<evidence type="ECO:0000313" key="4">
    <source>
        <dbReference type="EMBL" id="KIY66267.1"/>
    </source>
</evidence>
<gene>
    <name evidence="4" type="ORF">CYLTODRAFT_491637</name>
</gene>
<feature type="chain" id="PRO_5002316717" description="Yeast cell wall synthesis Kre9/Knh1-like N-terminal domain-containing protein" evidence="2">
    <location>
        <begin position="18"/>
        <end position="130"/>
    </location>
</feature>
<evidence type="ECO:0000313" key="5">
    <source>
        <dbReference type="Proteomes" id="UP000054007"/>
    </source>
</evidence>
<proteinExistence type="predicted"/>
<dbReference type="Proteomes" id="UP000054007">
    <property type="component" value="Unassembled WGS sequence"/>
</dbReference>
<dbReference type="InterPro" id="IPR018466">
    <property type="entry name" value="Kre9/Knh1-like_N"/>
</dbReference>
<keyword evidence="5" id="KW-1185">Reference proteome</keyword>
<dbReference type="AlphaFoldDB" id="A0A0D7B708"/>
<evidence type="ECO:0000256" key="2">
    <source>
        <dbReference type="SAM" id="SignalP"/>
    </source>
</evidence>
<evidence type="ECO:0000256" key="1">
    <source>
        <dbReference type="ARBA" id="ARBA00022729"/>
    </source>
</evidence>
<feature type="domain" description="Yeast cell wall synthesis Kre9/Knh1-like N-terminal" evidence="3">
    <location>
        <begin position="21"/>
        <end position="97"/>
    </location>
</feature>
<keyword evidence="1 2" id="KW-0732">Signal</keyword>
<organism evidence="4 5">
    <name type="scientific">Cylindrobasidium torrendii FP15055 ss-10</name>
    <dbReference type="NCBI Taxonomy" id="1314674"/>
    <lineage>
        <taxon>Eukaryota</taxon>
        <taxon>Fungi</taxon>
        <taxon>Dikarya</taxon>
        <taxon>Basidiomycota</taxon>
        <taxon>Agaricomycotina</taxon>
        <taxon>Agaricomycetes</taxon>
        <taxon>Agaricomycetidae</taxon>
        <taxon>Agaricales</taxon>
        <taxon>Marasmiineae</taxon>
        <taxon>Physalacriaceae</taxon>
        <taxon>Cylindrobasidium</taxon>
    </lineage>
</organism>
<evidence type="ECO:0000259" key="3">
    <source>
        <dbReference type="Pfam" id="PF10342"/>
    </source>
</evidence>
<dbReference type="STRING" id="1314674.A0A0D7B708"/>
<accession>A0A0D7B708</accession>
<feature type="signal peptide" evidence="2">
    <location>
        <begin position="1"/>
        <end position="17"/>
    </location>
</feature>
<reference evidence="4 5" key="1">
    <citation type="journal article" date="2015" name="Fungal Genet. Biol.">
        <title>Evolution of novel wood decay mechanisms in Agaricales revealed by the genome sequences of Fistulina hepatica and Cylindrobasidium torrendii.</title>
        <authorList>
            <person name="Floudas D."/>
            <person name="Held B.W."/>
            <person name="Riley R."/>
            <person name="Nagy L.G."/>
            <person name="Koehler G."/>
            <person name="Ransdell A.S."/>
            <person name="Younus H."/>
            <person name="Chow J."/>
            <person name="Chiniquy J."/>
            <person name="Lipzen A."/>
            <person name="Tritt A."/>
            <person name="Sun H."/>
            <person name="Haridas S."/>
            <person name="LaButti K."/>
            <person name="Ohm R.A."/>
            <person name="Kues U."/>
            <person name="Blanchette R.A."/>
            <person name="Grigoriev I.V."/>
            <person name="Minto R.E."/>
            <person name="Hibbett D.S."/>
        </authorList>
    </citation>
    <scope>NUCLEOTIDE SEQUENCE [LARGE SCALE GENOMIC DNA]</scope>
    <source>
        <strain evidence="4 5">FP15055 ss-10</strain>
    </source>
</reference>
<dbReference type="Pfam" id="PF10342">
    <property type="entry name" value="Kre9_KNH"/>
    <property type="match status" value="1"/>
</dbReference>
<protein>
    <recommendedName>
        <fullName evidence="3">Yeast cell wall synthesis Kre9/Knh1-like N-terminal domain-containing protein</fullName>
    </recommendedName>
</protein>
<name>A0A0D7B708_9AGAR</name>
<sequence>MKFSTTALLSFAAVASANWNSPAAGQDLKIGEKFTLDWTVARYFKESPGTITVLLSNGDFGAGKSATRLVDNLDYKEWAGSYNATYNTELTANPGYGGQAGAYQLVILETFNGYGSPAFEYYTLDVNLVN</sequence>